<keyword evidence="1" id="KW-1133">Transmembrane helix</keyword>
<organism evidence="2 3">
    <name type="scientific">Carya illinoinensis</name>
    <name type="common">Pecan</name>
    <dbReference type="NCBI Taxonomy" id="32201"/>
    <lineage>
        <taxon>Eukaryota</taxon>
        <taxon>Viridiplantae</taxon>
        <taxon>Streptophyta</taxon>
        <taxon>Embryophyta</taxon>
        <taxon>Tracheophyta</taxon>
        <taxon>Spermatophyta</taxon>
        <taxon>Magnoliopsida</taxon>
        <taxon>eudicotyledons</taxon>
        <taxon>Gunneridae</taxon>
        <taxon>Pentapetalae</taxon>
        <taxon>rosids</taxon>
        <taxon>fabids</taxon>
        <taxon>Fagales</taxon>
        <taxon>Juglandaceae</taxon>
        <taxon>Carya</taxon>
    </lineage>
</organism>
<dbReference type="EMBL" id="CM031823">
    <property type="protein sequence ID" value="KAG6626710.1"/>
    <property type="molecule type" value="Genomic_DNA"/>
</dbReference>
<name>A0A8T1NCC5_CARIL</name>
<gene>
    <name evidence="2" type="ORF">CIPAW_15G070300</name>
</gene>
<dbReference type="AlphaFoldDB" id="A0A8T1NCC5"/>
<keyword evidence="1" id="KW-0812">Transmembrane</keyword>
<accession>A0A8T1NCC5</accession>
<evidence type="ECO:0000313" key="3">
    <source>
        <dbReference type="Proteomes" id="UP000811609"/>
    </source>
</evidence>
<evidence type="ECO:0000256" key="1">
    <source>
        <dbReference type="SAM" id="Phobius"/>
    </source>
</evidence>
<keyword evidence="3" id="KW-1185">Reference proteome</keyword>
<feature type="transmembrane region" description="Helical" evidence="1">
    <location>
        <begin position="59"/>
        <end position="81"/>
    </location>
</feature>
<dbReference type="Proteomes" id="UP000811609">
    <property type="component" value="Chromosome 15"/>
</dbReference>
<protein>
    <submittedName>
        <fullName evidence="2">Uncharacterized protein</fullName>
    </submittedName>
</protein>
<evidence type="ECO:0000313" key="2">
    <source>
        <dbReference type="EMBL" id="KAG6626710.1"/>
    </source>
</evidence>
<reference evidence="2" key="1">
    <citation type="submission" date="2020-12" db="EMBL/GenBank/DDBJ databases">
        <title>WGS assembly of Carya illinoinensis cv. Pawnee.</title>
        <authorList>
            <person name="Platts A."/>
            <person name="Shu S."/>
            <person name="Wright S."/>
            <person name="Barry K."/>
            <person name="Edger P."/>
            <person name="Pires J.C."/>
            <person name="Schmutz J."/>
        </authorList>
    </citation>
    <scope>NUCLEOTIDE SEQUENCE</scope>
    <source>
        <tissue evidence="2">Leaf</tissue>
    </source>
</reference>
<sequence length="108" mass="12253">MYVRLLDMQLCPYPSTVENRQFSLLCETCLSLELAGQQKYLVNTTLSLKLGLLISIQQVIFKVIMILIGLEITVIHIFVLIEEFQILLEMPTILEPTLENGSTPLTNV</sequence>
<comment type="caution">
    <text evidence="2">The sequence shown here is derived from an EMBL/GenBank/DDBJ whole genome shotgun (WGS) entry which is preliminary data.</text>
</comment>
<proteinExistence type="predicted"/>
<keyword evidence="1" id="KW-0472">Membrane</keyword>